<feature type="site" description="Lowers pKa of active site Tyr" evidence="3">
    <location>
        <position position="81"/>
    </location>
</feature>
<dbReference type="AlphaFoldDB" id="A0A507DNW8"/>
<comment type="caution">
    <text evidence="5">The sequence shown here is derived from an EMBL/GenBank/DDBJ whole genome shotgun (WGS) entry which is preliminary data.</text>
</comment>
<dbReference type="Proteomes" id="UP000320333">
    <property type="component" value="Unassembled WGS sequence"/>
</dbReference>
<keyword evidence="6" id="KW-1185">Reference proteome</keyword>
<dbReference type="GO" id="GO:0016652">
    <property type="term" value="F:oxidoreductase activity, acting on NAD(P)H as acceptor"/>
    <property type="evidence" value="ECO:0007669"/>
    <property type="project" value="InterPro"/>
</dbReference>
<dbReference type="Pfam" id="PF00248">
    <property type="entry name" value="Aldo_ket_red"/>
    <property type="match status" value="1"/>
</dbReference>
<dbReference type="EMBL" id="QEAP01000985">
    <property type="protein sequence ID" value="TPX52945.1"/>
    <property type="molecule type" value="Genomic_DNA"/>
</dbReference>
<dbReference type="CDD" id="cd19120">
    <property type="entry name" value="AKR_AKR3C2-3"/>
    <property type="match status" value="1"/>
</dbReference>
<organism evidence="5 6">
    <name type="scientific">Chytriomyces confervae</name>
    <dbReference type="NCBI Taxonomy" id="246404"/>
    <lineage>
        <taxon>Eukaryota</taxon>
        <taxon>Fungi</taxon>
        <taxon>Fungi incertae sedis</taxon>
        <taxon>Chytridiomycota</taxon>
        <taxon>Chytridiomycota incertae sedis</taxon>
        <taxon>Chytridiomycetes</taxon>
        <taxon>Chytridiales</taxon>
        <taxon>Chytriomycetaceae</taxon>
        <taxon>Chytriomyces</taxon>
    </lineage>
</organism>
<evidence type="ECO:0000256" key="1">
    <source>
        <dbReference type="PIRSR" id="PIRSR000097-1"/>
    </source>
</evidence>
<dbReference type="SUPFAM" id="SSF51430">
    <property type="entry name" value="NAD(P)-linked oxidoreductase"/>
    <property type="match status" value="1"/>
</dbReference>
<name>A0A507DNW8_9FUNG</name>
<feature type="binding site" evidence="2">
    <location>
        <position position="114"/>
    </location>
    <ligand>
        <name>substrate</name>
    </ligand>
</feature>
<feature type="domain" description="NADP-dependent oxidoreductase" evidence="4">
    <location>
        <begin position="8"/>
        <end position="279"/>
    </location>
</feature>
<dbReference type="STRING" id="246404.A0A507DNW8"/>
<dbReference type="PRINTS" id="PR00069">
    <property type="entry name" value="ALDKETRDTASE"/>
</dbReference>
<dbReference type="OrthoDB" id="416253at2759"/>
<protein>
    <recommendedName>
        <fullName evidence="4">NADP-dependent oxidoreductase domain-containing protein</fullName>
    </recommendedName>
</protein>
<dbReference type="InterPro" id="IPR023210">
    <property type="entry name" value="NADP_OxRdtase_dom"/>
</dbReference>
<evidence type="ECO:0000256" key="2">
    <source>
        <dbReference type="PIRSR" id="PIRSR000097-2"/>
    </source>
</evidence>
<proteinExistence type="predicted"/>
<dbReference type="PANTHER" id="PTHR11732">
    <property type="entry name" value="ALDO/KETO REDUCTASE"/>
    <property type="match status" value="1"/>
</dbReference>
<evidence type="ECO:0000259" key="4">
    <source>
        <dbReference type="Pfam" id="PF00248"/>
    </source>
</evidence>
<gene>
    <name evidence="5" type="ORF">CcCBS67573_g09773</name>
</gene>
<evidence type="ECO:0000313" key="6">
    <source>
        <dbReference type="Proteomes" id="UP000320333"/>
    </source>
</evidence>
<reference evidence="5 6" key="1">
    <citation type="journal article" date="2019" name="Sci. Rep.">
        <title>Comparative genomics of chytrid fungi reveal insights into the obligate biotrophic and pathogenic lifestyle of Synchytrium endobioticum.</title>
        <authorList>
            <person name="van de Vossenberg B.T.L.H."/>
            <person name="Warris S."/>
            <person name="Nguyen H.D.T."/>
            <person name="van Gent-Pelzer M.P.E."/>
            <person name="Joly D.L."/>
            <person name="van de Geest H.C."/>
            <person name="Bonants P.J.M."/>
            <person name="Smith D.S."/>
            <person name="Levesque C.A."/>
            <person name="van der Lee T.A.J."/>
        </authorList>
    </citation>
    <scope>NUCLEOTIDE SEQUENCE [LARGE SCALE GENOMIC DNA]</scope>
    <source>
        <strain evidence="5 6">CBS 675.73</strain>
    </source>
</reference>
<dbReference type="InterPro" id="IPR044494">
    <property type="entry name" value="AKR3C2/3"/>
</dbReference>
<accession>A0A507DNW8</accession>
<dbReference type="PIRSF" id="PIRSF000097">
    <property type="entry name" value="AKR"/>
    <property type="match status" value="1"/>
</dbReference>
<dbReference type="Gene3D" id="3.20.20.100">
    <property type="entry name" value="NADP-dependent oxidoreductase domain"/>
    <property type="match status" value="1"/>
</dbReference>
<dbReference type="InterPro" id="IPR020471">
    <property type="entry name" value="AKR"/>
</dbReference>
<evidence type="ECO:0000313" key="5">
    <source>
        <dbReference type="EMBL" id="TPX52945.1"/>
    </source>
</evidence>
<feature type="active site" description="Proton donor" evidence="1">
    <location>
        <position position="52"/>
    </location>
</feature>
<sequence length="294" mass="32170">MNAPKLAFGTGTKWFRRSDANSDSDAVNHELVASIVSALRAGFTHIDTAEMYNTEIEVGLALAQHMRETGLKRDHFYITTKVSAPPADIPNSMARSLANMGPALEGYVDLYLIHSPFWDYTETSELSMSKVWGQMQSLVIDTKQARAIGVSNWRQQDFDAVLATKPVILPAVNQIEFHAYIQNPALQEYMAKHGIRTAAYGPLQPLIKFAESGPVKAVVDRIAEAKGAGVTGSQVLLAWGFAQGSIQVTTSAKEERVREAVAALSVELTSSEVEEISAAGRGLELRKFWVGQKF</sequence>
<evidence type="ECO:0000256" key="3">
    <source>
        <dbReference type="PIRSR" id="PIRSR000097-3"/>
    </source>
</evidence>
<dbReference type="InterPro" id="IPR036812">
    <property type="entry name" value="NAD(P)_OxRdtase_dom_sf"/>
</dbReference>